<evidence type="ECO:0000313" key="3">
    <source>
        <dbReference type="Proteomes" id="UP001596417"/>
    </source>
</evidence>
<organism evidence="2 3">
    <name type="scientific">Halocatena marina</name>
    <dbReference type="NCBI Taxonomy" id="2934937"/>
    <lineage>
        <taxon>Archaea</taxon>
        <taxon>Methanobacteriati</taxon>
        <taxon>Methanobacteriota</taxon>
        <taxon>Stenosarchaea group</taxon>
        <taxon>Halobacteria</taxon>
        <taxon>Halobacteriales</taxon>
        <taxon>Natronomonadaceae</taxon>
        <taxon>Halocatena</taxon>
    </lineage>
</organism>
<dbReference type="AlphaFoldDB" id="A0ABD5YTX7"/>
<protein>
    <submittedName>
        <fullName evidence="2">Uncharacterized protein</fullName>
    </submittedName>
</protein>
<dbReference type="Proteomes" id="UP001596417">
    <property type="component" value="Unassembled WGS sequence"/>
</dbReference>
<comment type="caution">
    <text evidence="2">The sequence shown here is derived from an EMBL/GenBank/DDBJ whole genome shotgun (WGS) entry which is preliminary data.</text>
</comment>
<keyword evidence="1" id="KW-0472">Membrane</keyword>
<feature type="transmembrane region" description="Helical" evidence="1">
    <location>
        <begin position="40"/>
        <end position="60"/>
    </location>
</feature>
<keyword evidence="1" id="KW-1133">Transmembrane helix</keyword>
<gene>
    <name evidence="2" type="ORF">ACFQL7_24665</name>
</gene>
<reference evidence="2 3" key="1">
    <citation type="journal article" date="2019" name="Int. J. Syst. Evol. Microbiol.">
        <title>The Global Catalogue of Microorganisms (GCM) 10K type strain sequencing project: providing services to taxonomists for standard genome sequencing and annotation.</title>
        <authorList>
            <consortium name="The Broad Institute Genomics Platform"/>
            <consortium name="The Broad Institute Genome Sequencing Center for Infectious Disease"/>
            <person name="Wu L."/>
            <person name="Ma J."/>
        </authorList>
    </citation>
    <scope>NUCLEOTIDE SEQUENCE [LARGE SCALE GENOMIC DNA]</scope>
    <source>
        <strain evidence="2 3">RDMS1</strain>
    </source>
</reference>
<name>A0ABD5YTX7_9EURY</name>
<proteinExistence type="predicted"/>
<evidence type="ECO:0000313" key="2">
    <source>
        <dbReference type="EMBL" id="MFC7192684.1"/>
    </source>
</evidence>
<dbReference type="EMBL" id="JBHTAX010000005">
    <property type="protein sequence ID" value="MFC7192684.1"/>
    <property type="molecule type" value="Genomic_DNA"/>
</dbReference>
<feature type="transmembrane region" description="Helical" evidence="1">
    <location>
        <begin position="81"/>
        <end position="100"/>
    </location>
</feature>
<evidence type="ECO:0000256" key="1">
    <source>
        <dbReference type="SAM" id="Phobius"/>
    </source>
</evidence>
<keyword evidence="1" id="KW-0812">Transmembrane</keyword>
<accession>A0ABD5YTX7</accession>
<sequence>MSEYQQLSEGSTRGLLFHLVMILFWTRQLTQYLWEARAVSWLLLGGGFFITTNVFIEAAANTQTGQSISGWWWRIGKVCHLLIILLLFAVFLWMIVFLATGDHSSFSRVSSLV</sequence>
<dbReference type="RefSeq" id="WP_390206798.1">
    <property type="nucleotide sequence ID" value="NZ_JBHTAX010000005.1"/>
</dbReference>
<keyword evidence="3" id="KW-1185">Reference proteome</keyword>